<dbReference type="InterPro" id="IPR050361">
    <property type="entry name" value="MPP/UQCRC_Complex"/>
</dbReference>
<protein>
    <recommendedName>
        <fullName evidence="9">Mitochondrial processing peptidase alpha subunit</fullName>
    </recommendedName>
</protein>
<sequence>MQTNVILSLLLLLVINSTFVFGGSPSLSGQRCEFNSLPIPLYHAFSPQFADDFYTTSISEMESTLELSSFEGEGIIGLMFATQETGTIPLYRVFNPDMIDHSYTPDLSEVQYFESIGYDMQDIVGYVFLSAICDAIPLYRMQNEQTSHHICAISSTEMDSAATEEYSFEAKTKEASSQILAKALFMPPSSNFLRNAITRRSLHATSIPTVKITNLPNNIRVATEATPGHFASSTKHKTEEEMTQAVHSLGGQIFCSSARENVIYQSSNFLKSTENALKLLSEAALEPQFTLEELEMQREAARYEIREINTKPEMIIPEILHEAAFGSRGLGNPLLCPEHRIDVVNGDMIRRYMAEWYRPERMVVAGAGMLHEELVEWTDKYFSRLKPTATVTNMATMTNQGRTPSFRNTAPNVSPHLVPPPTSAGSLYKTLSRAASSYLPFTTPQLPDPTAEIIHPTQYVGGHHFIYRDDLEFNHLYLAFESVGIHDPDVYAVAIMQVLLGGGGSFSAGGPGKGMYSRLYTHILNYHPQIDHCASFHHIYTDTSLFGLFASFLPSTPPKSANENQAYYAGSTPSQILPHLTHQLSLLLYQDVPHVELNRAKNQLKSSLMMALESRAVEVEDLGRQVLVHNRKIPVTEMCDHIDLVTPTDLRRVAARIFGPGVQGIPGKKATVVTMGNEDVYNWENTLRKYGVGE</sequence>
<accession>A0AAV5AJI5</accession>
<dbReference type="SUPFAM" id="SSF63411">
    <property type="entry name" value="LuxS/MPP-like metallohydrolase"/>
    <property type="match status" value="2"/>
</dbReference>
<evidence type="ECO:0000259" key="5">
    <source>
        <dbReference type="Pfam" id="PF05193"/>
    </source>
</evidence>
<dbReference type="AlphaFoldDB" id="A0AAV5AJI5"/>
<comment type="caution">
    <text evidence="7">The sequence shown here is derived from an EMBL/GenBank/DDBJ whole genome shotgun (WGS) entry which is preliminary data.</text>
</comment>
<dbReference type="InterPro" id="IPR007863">
    <property type="entry name" value="Peptidase_M16_C"/>
</dbReference>
<dbReference type="Pfam" id="PF05193">
    <property type="entry name" value="Peptidase_M16_C"/>
    <property type="match status" value="1"/>
</dbReference>
<dbReference type="Gene3D" id="3.30.830.10">
    <property type="entry name" value="Metalloenzyme, LuxS/M16 peptidase-like"/>
    <property type="match status" value="2"/>
</dbReference>
<reference evidence="7" key="1">
    <citation type="submission" date="2021-10" db="EMBL/GenBank/DDBJ databases">
        <title>De novo Genome Assembly of Clathrus columnatus (Basidiomycota, Fungi) Using Illumina and Nanopore Sequence Data.</title>
        <authorList>
            <person name="Ogiso-Tanaka E."/>
            <person name="Itagaki H."/>
            <person name="Hosoya T."/>
            <person name="Hosaka K."/>
        </authorList>
    </citation>
    <scope>NUCLEOTIDE SEQUENCE</scope>
    <source>
        <strain evidence="7">MO-923</strain>
    </source>
</reference>
<comment type="function">
    <text evidence="1">Substrate recognition and binding subunit of the essential mitochondrial processing protease (MPP), which cleaves the mitochondrial sequence off newly imported precursors proteins.</text>
</comment>
<feature type="domain" description="Peptidase M16 C-terminal" evidence="5">
    <location>
        <begin position="345"/>
        <end position="604"/>
    </location>
</feature>
<dbReference type="GO" id="GO:0005739">
    <property type="term" value="C:mitochondrion"/>
    <property type="evidence" value="ECO:0007669"/>
    <property type="project" value="TreeGrafter"/>
</dbReference>
<feature type="chain" id="PRO_5044000023" description="Mitochondrial processing peptidase alpha subunit" evidence="3">
    <location>
        <begin position="23"/>
        <end position="694"/>
    </location>
</feature>
<dbReference type="EMBL" id="BPWL01000008">
    <property type="protein sequence ID" value="GJJ13268.1"/>
    <property type="molecule type" value="Genomic_DNA"/>
</dbReference>
<evidence type="ECO:0000259" key="6">
    <source>
        <dbReference type="Pfam" id="PF18885"/>
    </source>
</evidence>
<dbReference type="PANTHER" id="PTHR11851">
    <property type="entry name" value="METALLOPROTEASE"/>
    <property type="match status" value="1"/>
</dbReference>
<dbReference type="Pfam" id="PF00675">
    <property type="entry name" value="Peptidase_M16"/>
    <property type="match status" value="1"/>
</dbReference>
<comment type="similarity">
    <text evidence="2">Belongs to the peptidase M16 family.</text>
</comment>
<dbReference type="GO" id="GO:0046872">
    <property type="term" value="F:metal ion binding"/>
    <property type="evidence" value="ECO:0007669"/>
    <property type="project" value="InterPro"/>
</dbReference>
<evidence type="ECO:0000256" key="2">
    <source>
        <dbReference type="ARBA" id="ARBA00007261"/>
    </source>
</evidence>
<feature type="domain" description="DUF5648" evidence="6">
    <location>
        <begin position="40"/>
        <end position="170"/>
    </location>
</feature>
<dbReference type="Proteomes" id="UP001050691">
    <property type="component" value="Unassembled WGS sequence"/>
</dbReference>
<evidence type="ECO:0000259" key="4">
    <source>
        <dbReference type="Pfam" id="PF00675"/>
    </source>
</evidence>
<keyword evidence="3" id="KW-0732">Signal</keyword>
<dbReference type="PANTHER" id="PTHR11851:SF49">
    <property type="entry name" value="MITOCHONDRIAL-PROCESSING PEPTIDASE SUBUNIT ALPHA"/>
    <property type="match status" value="1"/>
</dbReference>
<keyword evidence="8" id="KW-1185">Reference proteome</keyword>
<proteinExistence type="inferred from homology"/>
<feature type="domain" description="Peptidase M16 N-terminal" evidence="4">
    <location>
        <begin position="232"/>
        <end position="338"/>
    </location>
</feature>
<evidence type="ECO:0000313" key="8">
    <source>
        <dbReference type="Proteomes" id="UP001050691"/>
    </source>
</evidence>
<name>A0AAV5AJI5_9AGAM</name>
<evidence type="ECO:0000256" key="1">
    <source>
        <dbReference type="ARBA" id="ARBA00002123"/>
    </source>
</evidence>
<dbReference type="InterPro" id="IPR011765">
    <property type="entry name" value="Pept_M16_N"/>
</dbReference>
<evidence type="ECO:0000256" key="3">
    <source>
        <dbReference type="SAM" id="SignalP"/>
    </source>
</evidence>
<evidence type="ECO:0000313" key="7">
    <source>
        <dbReference type="EMBL" id="GJJ13268.1"/>
    </source>
</evidence>
<organism evidence="7 8">
    <name type="scientific">Clathrus columnatus</name>
    <dbReference type="NCBI Taxonomy" id="1419009"/>
    <lineage>
        <taxon>Eukaryota</taxon>
        <taxon>Fungi</taxon>
        <taxon>Dikarya</taxon>
        <taxon>Basidiomycota</taxon>
        <taxon>Agaricomycotina</taxon>
        <taxon>Agaricomycetes</taxon>
        <taxon>Phallomycetidae</taxon>
        <taxon>Phallales</taxon>
        <taxon>Clathraceae</taxon>
        <taxon>Clathrus</taxon>
    </lineage>
</organism>
<feature type="signal peptide" evidence="3">
    <location>
        <begin position="1"/>
        <end position="22"/>
    </location>
</feature>
<dbReference type="Pfam" id="PF18885">
    <property type="entry name" value="DUF5648"/>
    <property type="match status" value="1"/>
</dbReference>
<dbReference type="GO" id="GO:0006627">
    <property type="term" value="P:protein processing involved in protein targeting to mitochondrion"/>
    <property type="evidence" value="ECO:0007669"/>
    <property type="project" value="TreeGrafter"/>
</dbReference>
<dbReference type="InterPro" id="IPR011249">
    <property type="entry name" value="Metalloenz_LuxS/M16"/>
</dbReference>
<dbReference type="InterPro" id="IPR043708">
    <property type="entry name" value="DUF5648"/>
</dbReference>
<evidence type="ECO:0008006" key="9">
    <source>
        <dbReference type="Google" id="ProtNLM"/>
    </source>
</evidence>
<gene>
    <name evidence="7" type="ORF">Clacol_007519</name>
</gene>